<dbReference type="EMBL" id="JAHAKR010000107">
    <property type="protein sequence ID" value="MBS5829841.1"/>
    <property type="molecule type" value="Genomic_DNA"/>
</dbReference>
<dbReference type="GO" id="GO:0006508">
    <property type="term" value="P:proteolysis"/>
    <property type="evidence" value="ECO:0007669"/>
    <property type="project" value="UniProtKB-KW"/>
</dbReference>
<organism evidence="6 7">
    <name type="scientific">Campylobacter concisus</name>
    <dbReference type="NCBI Taxonomy" id="199"/>
    <lineage>
        <taxon>Bacteria</taxon>
        <taxon>Pseudomonadati</taxon>
        <taxon>Campylobacterota</taxon>
        <taxon>Epsilonproteobacteria</taxon>
        <taxon>Campylobacterales</taxon>
        <taxon>Campylobacteraceae</taxon>
        <taxon>Campylobacter</taxon>
    </lineage>
</organism>
<reference evidence="6 7" key="1">
    <citation type="submission" date="2017-04" db="EMBL/GenBank/DDBJ databases">
        <title>Complete genome of Campylobacter concisus ATCC 33237T and draft genomes for an additional eight well characterized C. concisus strains.</title>
        <authorList>
            <person name="Cornelius A.J."/>
            <person name="Miller W.G."/>
            <person name="Lastovica A.J."/>
            <person name="On S.L."/>
            <person name="French N.P."/>
            <person name="Vandenberg O."/>
            <person name="Biggs P.J."/>
        </authorList>
    </citation>
    <scope>NUCLEOTIDE SEQUENCE [LARGE SCALE GENOMIC DNA]</scope>
    <source>
        <strain evidence="6 7">CCUG 19995</strain>
    </source>
</reference>
<dbReference type="PANTHER" id="PTHR20842:SF0">
    <property type="entry name" value="ALPHA-ASPARTYL DIPEPTIDASE"/>
    <property type="match status" value="1"/>
</dbReference>
<accession>A0A1Y5MGG7</accession>
<dbReference type="InterPro" id="IPR005320">
    <property type="entry name" value="Peptidase_S51"/>
</dbReference>
<name>A0A1Y5MGG7_9BACT</name>
<dbReference type="EMBL" id="NDYN01000005">
    <property type="protein sequence ID" value="OUT07691.1"/>
    <property type="molecule type" value="Genomic_DNA"/>
</dbReference>
<evidence type="ECO:0000256" key="2">
    <source>
        <dbReference type="ARBA" id="ARBA00022670"/>
    </source>
</evidence>
<evidence type="ECO:0000313" key="6">
    <source>
        <dbReference type="EMBL" id="OUT07691.1"/>
    </source>
</evidence>
<dbReference type="InterPro" id="IPR029062">
    <property type="entry name" value="Class_I_gatase-like"/>
</dbReference>
<keyword evidence="2" id="KW-0645">Protease</keyword>
<evidence type="ECO:0000256" key="4">
    <source>
        <dbReference type="ARBA" id="ARBA00022825"/>
    </source>
</evidence>
<proteinExistence type="inferred from homology"/>
<keyword evidence="4" id="KW-0720">Serine protease</keyword>
<dbReference type="Proteomes" id="UP000824019">
    <property type="component" value="Unassembled WGS sequence"/>
</dbReference>
<dbReference type="AlphaFoldDB" id="A0A1Y5MGG7"/>
<dbReference type="Proteomes" id="UP000196317">
    <property type="component" value="Unassembled WGS sequence"/>
</dbReference>
<evidence type="ECO:0000313" key="5">
    <source>
        <dbReference type="EMBL" id="MBS5829841.1"/>
    </source>
</evidence>
<evidence type="ECO:0000256" key="3">
    <source>
        <dbReference type="ARBA" id="ARBA00022801"/>
    </source>
</evidence>
<dbReference type="Pfam" id="PF03575">
    <property type="entry name" value="Peptidase_S51"/>
    <property type="match status" value="1"/>
</dbReference>
<dbReference type="GO" id="GO:0008236">
    <property type="term" value="F:serine-type peptidase activity"/>
    <property type="evidence" value="ECO:0007669"/>
    <property type="project" value="UniProtKB-KW"/>
</dbReference>
<gene>
    <name evidence="6" type="ORF">B9N65_05635</name>
    <name evidence="5" type="ORF">KIC69_03275</name>
</gene>
<dbReference type="PANTHER" id="PTHR20842">
    <property type="entry name" value="PROTEASE S51 ALPHA-ASPARTYL DIPEPTIDASE"/>
    <property type="match status" value="1"/>
</dbReference>
<keyword evidence="3" id="KW-0378">Hydrolase</keyword>
<sequence>MANIFLCSYFAEVASKINEVVDFQGKHVAFIDTAAKFEEVNFYVDEAVKILEKFGAKLTRIDISCVKNLVTQISECDEFCVADDKILATINKCDIIYVSGGNTFYLLNELRKSCAEQAIKNAVKAGKIYVGESAGAIVAAPDTRYATLMDKSSVNMSDFTGLNLVDFCVVPHFGCEPFVEATHEIMEKFGDLYDLRPINNAEFIAL</sequence>
<protein>
    <submittedName>
        <fullName evidence="5">Type 1 glutamine amidotransferase-like domain-containing protein</fullName>
    </submittedName>
</protein>
<dbReference type="OMA" id="DFYVLPH"/>
<dbReference type="CDD" id="cd03129">
    <property type="entry name" value="GAT1_Peptidase_E_like"/>
    <property type="match status" value="1"/>
</dbReference>
<keyword evidence="5" id="KW-0315">Glutamine amidotransferase</keyword>
<dbReference type="RefSeq" id="WP_012001649.1">
    <property type="nucleotide sequence ID" value="NZ_CABPUA010000002.1"/>
</dbReference>
<evidence type="ECO:0000256" key="1">
    <source>
        <dbReference type="ARBA" id="ARBA00006534"/>
    </source>
</evidence>
<evidence type="ECO:0000313" key="7">
    <source>
        <dbReference type="Proteomes" id="UP000196317"/>
    </source>
</evidence>
<comment type="similarity">
    <text evidence="1">Belongs to the peptidase S51 family.</text>
</comment>
<reference evidence="5" key="2">
    <citation type="submission" date="2021-02" db="EMBL/GenBank/DDBJ databases">
        <title>Infant gut strain persistence is associated with maternal origin, phylogeny, and functional potential including surface adhesion and iron acquisition.</title>
        <authorList>
            <person name="Lou Y.C."/>
        </authorList>
    </citation>
    <scope>NUCLEOTIDE SEQUENCE</scope>
    <source>
        <strain evidence="5">L3_101_000G1_dasL3_101_000G1_concoct_7_sub</strain>
    </source>
</reference>
<comment type="caution">
    <text evidence="6">The sequence shown here is derived from an EMBL/GenBank/DDBJ whole genome shotgun (WGS) entry which is preliminary data.</text>
</comment>
<dbReference type="Gene3D" id="3.40.50.880">
    <property type="match status" value="1"/>
</dbReference>
<dbReference type="SUPFAM" id="SSF52317">
    <property type="entry name" value="Class I glutamine amidotransferase-like"/>
    <property type="match status" value="1"/>
</dbReference>